<reference evidence="1 2" key="1">
    <citation type="journal article" date="2009" name="Stand. Genomic Sci.">
        <title>Complete genome sequence of Halorhabdus utahensis type strain (AX-2).</title>
        <authorList>
            <person name="Anderson I."/>
            <person name="Tindall B.J."/>
            <person name="Pomrenke H."/>
            <person name="Goker M."/>
            <person name="Lapidus A."/>
            <person name="Nolan M."/>
            <person name="Copeland A."/>
            <person name="Glavina Del Rio T."/>
            <person name="Chen F."/>
            <person name="Tice H."/>
            <person name="Cheng J.F."/>
            <person name="Lucas S."/>
            <person name="Chertkov O."/>
            <person name="Bruce D."/>
            <person name="Brettin T."/>
            <person name="Detter J.C."/>
            <person name="Han C."/>
            <person name="Goodwin L."/>
            <person name="Land M."/>
            <person name="Hauser L."/>
            <person name="Chang Y.J."/>
            <person name="Jeffries C.D."/>
            <person name="Pitluck S."/>
            <person name="Pati A."/>
            <person name="Mavromatis K."/>
            <person name="Ivanova N."/>
            <person name="Ovchinnikova G."/>
            <person name="Chen A."/>
            <person name="Palaniappan K."/>
            <person name="Chain P."/>
            <person name="Rohde M."/>
            <person name="Bristow J."/>
            <person name="Eisen J.A."/>
            <person name="Markowitz V."/>
            <person name="Hugenholtz P."/>
            <person name="Kyrpides N.C."/>
            <person name="Klenk H.P."/>
        </authorList>
    </citation>
    <scope>NUCLEOTIDE SEQUENCE [LARGE SCALE GENOMIC DNA]</scope>
    <source>
        <strain evidence="2">DSM 12940 / JCM 11049 / AX-2</strain>
    </source>
</reference>
<sequence>MTDEPDTPILDDHLHLDPAHGRGIDAVEDFVNAGGTHLLVVNKPSWMLEDVGDDESIFRAVFETTIDVVERATEVLPGRAWPVLGVHPALISKLTGRGYTPDEARDIMQAGLDIAAEYVAEGPALALKSGRPHYDVGDPVWEASNDVMKHAFELGAETGCAVQLHTEGGQDFTEVAEWAENRGLPADRVVKHYSEGRLDGPTKSVLSNKDELEIAVEADEPFLMETDFIDDPDRPGAVLGPKTVPRRVEWMRAEGYDDAIRTAHVETPAAVYGIDTEATL</sequence>
<evidence type="ECO:0000313" key="1">
    <source>
        <dbReference type="EMBL" id="ACV12910.1"/>
    </source>
</evidence>
<protein>
    <submittedName>
        <fullName evidence="1">TatD-related deoxyribonuclease</fullName>
    </submittedName>
</protein>
<name>C7NQG7_HALUD</name>
<dbReference type="AlphaFoldDB" id="C7NQG7"/>
<dbReference type="HOGENOM" id="CLU_985571_0_0_2"/>
<dbReference type="PIRSF" id="PIRSF004961">
    <property type="entry name" value="UCP004961_TatD"/>
    <property type="match status" value="1"/>
</dbReference>
<dbReference type="GO" id="GO:0016788">
    <property type="term" value="F:hydrolase activity, acting on ester bonds"/>
    <property type="evidence" value="ECO:0007669"/>
    <property type="project" value="InterPro"/>
</dbReference>
<dbReference type="STRING" id="519442.Huta_2749"/>
<dbReference type="EMBL" id="CP001687">
    <property type="protein sequence ID" value="ACV12910.1"/>
    <property type="molecule type" value="Genomic_DNA"/>
</dbReference>
<dbReference type="Gene3D" id="3.20.20.140">
    <property type="entry name" value="Metal-dependent hydrolases"/>
    <property type="match status" value="1"/>
</dbReference>
<dbReference type="InterPro" id="IPR001130">
    <property type="entry name" value="TatD-like"/>
</dbReference>
<dbReference type="eggNOG" id="arCOG00893">
    <property type="taxonomic scope" value="Archaea"/>
</dbReference>
<dbReference type="PANTHER" id="PTHR42206:SF1">
    <property type="entry name" value="METAL-DEPENDENT HYDROLASE"/>
    <property type="match status" value="1"/>
</dbReference>
<evidence type="ECO:0000313" key="2">
    <source>
        <dbReference type="Proteomes" id="UP000002071"/>
    </source>
</evidence>
<dbReference type="GeneID" id="8385055"/>
<dbReference type="SUPFAM" id="SSF51556">
    <property type="entry name" value="Metallo-dependent hydrolases"/>
    <property type="match status" value="1"/>
</dbReference>
<dbReference type="PANTHER" id="PTHR42206">
    <property type="entry name" value="METAL-DEPENDENT HYDROLASE-RELATED"/>
    <property type="match status" value="1"/>
</dbReference>
<dbReference type="InterPro" id="IPR032466">
    <property type="entry name" value="Metal_Hydrolase"/>
</dbReference>
<dbReference type="Pfam" id="PF01026">
    <property type="entry name" value="TatD_DNase"/>
    <property type="match status" value="1"/>
</dbReference>
<organism evidence="1 2">
    <name type="scientific">Halorhabdus utahensis (strain DSM 12940 / JCM 11049 / AX-2)</name>
    <dbReference type="NCBI Taxonomy" id="519442"/>
    <lineage>
        <taxon>Archaea</taxon>
        <taxon>Methanobacteriati</taxon>
        <taxon>Methanobacteriota</taxon>
        <taxon>Stenosarchaea group</taxon>
        <taxon>Halobacteria</taxon>
        <taxon>Halobacteriales</taxon>
        <taxon>Haloarculaceae</taxon>
        <taxon>Halorhabdus</taxon>
    </lineage>
</organism>
<dbReference type="InterPro" id="IPR011589">
    <property type="entry name" value="UCP004961"/>
</dbReference>
<dbReference type="OrthoDB" id="52767at2157"/>
<accession>C7NQG7</accession>
<proteinExistence type="predicted"/>
<keyword evidence="2" id="KW-1185">Reference proteome</keyword>
<gene>
    <name evidence="1" type="ordered locus">Huta_2749</name>
</gene>
<dbReference type="RefSeq" id="WP_015790472.1">
    <property type="nucleotide sequence ID" value="NC_013158.1"/>
</dbReference>
<dbReference type="KEGG" id="hut:Huta_2749"/>
<dbReference type="Proteomes" id="UP000002071">
    <property type="component" value="Chromosome"/>
</dbReference>